<gene>
    <name evidence="3" type="ORF">SAMN02745887_03399</name>
</gene>
<protein>
    <submittedName>
        <fullName evidence="3">CubicO group peptidase, beta-lactamase class C family</fullName>
    </submittedName>
</protein>
<dbReference type="SUPFAM" id="SSF56601">
    <property type="entry name" value="beta-lactamase/transpeptidase-like"/>
    <property type="match status" value="1"/>
</dbReference>
<feature type="chain" id="PRO_5012137052" evidence="1">
    <location>
        <begin position="21"/>
        <end position="355"/>
    </location>
</feature>
<keyword evidence="4" id="KW-1185">Reference proteome</keyword>
<dbReference type="EMBL" id="FPKR01000015">
    <property type="protein sequence ID" value="SFZ79144.1"/>
    <property type="molecule type" value="Genomic_DNA"/>
</dbReference>
<dbReference type="PANTHER" id="PTHR46825">
    <property type="entry name" value="D-ALANYL-D-ALANINE-CARBOXYPEPTIDASE/ENDOPEPTIDASE AMPH"/>
    <property type="match status" value="1"/>
</dbReference>
<accession>A0A1K2HQQ2</accession>
<feature type="signal peptide" evidence="1">
    <location>
        <begin position="1"/>
        <end position="20"/>
    </location>
</feature>
<dbReference type="OrthoDB" id="9799367at2"/>
<sequence length="355" mass="38843">MPKRYARMCLLSLLPGLALAGPAEDQLVQRLDALLAAQPAFSGELLLVQGEQTLYQRSQTPVERSDAPPPDRPYQYRVGSISKQLTAVLVLSAAAKGQLDLEQALDSELTRLPAGAHNTVSAAQLLNHSAGLIEPGQPPQFVPGSRFAYANHGYVLLGEWLSRVTRQSYAVQANALLARCQMHQSTMPAPATAAERRQRYPQLRDGYVQRGTAAAERLEWDITPAQHASGGLLASAADLVRWNRCLHAGPALAPAQYAYLTTPRIERPHRWGLLGYGAGLQVLQRDGLLEYSHGGYVPGYMSTLLYYPSQSFSVVVLENTSYPERDIAQAYALHDQVRLLARDYLRAGAPLSPQP</sequence>
<reference evidence="3 4" key="1">
    <citation type="submission" date="2016-11" db="EMBL/GenBank/DDBJ databases">
        <authorList>
            <person name="Jaros S."/>
            <person name="Januszkiewicz K."/>
            <person name="Wedrychowicz H."/>
        </authorList>
    </citation>
    <scope>NUCLEOTIDE SEQUENCE [LARGE SCALE GENOMIC DNA]</scope>
    <source>
        <strain evidence="3 4">DSM 18899</strain>
    </source>
</reference>
<dbReference type="AlphaFoldDB" id="A0A1K2HQQ2"/>
<organism evidence="3 4">
    <name type="scientific">Chitinimonas taiwanensis DSM 18899</name>
    <dbReference type="NCBI Taxonomy" id="1121279"/>
    <lineage>
        <taxon>Bacteria</taxon>
        <taxon>Pseudomonadati</taxon>
        <taxon>Pseudomonadota</taxon>
        <taxon>Betaproteobacteria</taxon>
        <taxon>Neisseriales</taxon>
        <taxon>Chitinibacteraceae</taxon>
        <taxon>Chitinimonas</taxon>
    </lineage>
</organism>
<dbReference type="InterPro" id="IPR050491">
    <property type="entry name" value="AmpC-like"/>
</dbReference>
<name>A0A1K2HQQ2_9NEIS</name>
<dbReference type="STRING" id="1121279.SAMN02745887_03399"/>
<dbReference type="Pfam" id="PF00144">
    <property type="entry name" value="Beta-lactamase"/>
    <property type="match status" value="1"/>
</dbReference>
<proteinExistence type="predicted"/>
<dbReference type="PANTHER" id="PTHR46825:SF9">
    <property type="entry name" value="BETA-LACTAMASE-RELATED DOMAIN-CONTAINING PROTEIN"/>
    <property type="match status" value="1"/>
</dbReference>
<feature type="domain" description="Beta-lactamase-related" evidence="2">
    <location>
        <begin position="39"/>
        <end position="335"/>
    </location>
</feature>
<keyword evidence="1" id="KW-0732">Signal</keyword>
<evidence type="ECO:0000259" key="2">
    <source>
        <dbReference type="Pfam" id="PF00144"/>
    </source>
</evidence>
<evidence type="ECO:0000256" key="1">
    <source>
        <dbReference type="SAM" id="SignalP"/>
    </source>
</evidence>
<dbReference type="InterPro" id="IPR012338">
    <property type="entry name" value="Beta-lactam/transpept-like"/>
</dbReference>
<dbReference type="Gene3D" id="3.40.710.10">
    <property type="entry name" value="DD-peptidase/beta-lactamase superfamily"/>
    <property type="match status" value="1"/>
</dbReference>
<dbReference type="InterPro" id="IPR001466">
    <property type="entry name" value="Beta-lactam-related"/>
</dbReference>
<dbReference type="Proteomes" id="UP000186513">
    <property type="component" value="Unassembled WGS sequence"/>
</dbReference>
<evidence type="ECO:0000313" key="3">
    <source>
        <dbReference type="EMBL" id="SFZ79144.1"/>
    </source>
</evidence>
<dbReference type="RefSeq" id="WP_084658808.1">
    <property type="nucleotide sequence ID" value="NZ_FPKR01000015.1"/>
</dbReference>
<evidence type="ECO:0000313" key="4">
    <source>
        <dbReference type="Proteomes" id="UP000186513"/>
    </source>
</evidence>